<dbReference type="RefSeq" id="WP_076765829.1">
    <property type="nucleotide sequence ID" value="NZ_CP049740.1"/>
</dbReference>
<dbReference type="PANTHER" id="PTHR37306:SF1">
    <property type="entry name" value="COLICIN V PRODUCTION PROTEIN"/>
    <property type="match status" value="1"/>
</dbReference>
<feature type="transmembrane region" description="Helical" evidence="5">
    <location>
        <begin position="26"/>
        <end position="44"/>
    </location>
</feature>
<dbReference type="GO" id="GO:0009403">
    <property type="term" value="P:toxin biosynthetic process"/>
    <property type="evidence" value="ECO:0007669"/>
    <property type="project" value="InterPro"/>
</dbReference>
<sequence length="183" mass="20652">MLTIIILLLLCMGVYAGVRRGLVLQLVHTAGYIISFYFAQQYYLQLAEYLEMLVPYAQPGIDDQMVFYDAIQVLNLDVAFYNGISFLLIIFVGWLATRIIGYMLNSLTFLPVVKQLNDIGGGLLGFLMQYLGIFLLLYILTMIPFEAVQQLLADSNLARWMIANTPYLSSTISDLWLGLVGQL</sequence>
<proteinExistence type="predicted"/>
<keyword evidence="2 5" id="KW-0812">Transmembrane</keyword>
<dbReference type="InterPro" id="IPR003825">
    <property type="entry name" value="Colicin-V_CvpA"/>
</dbReference>
<keyword evidence="3 5" id="KW-1133">Transmembrane helix</keyword>
<dbReference type="KEGG" id="jar:G7057_11615"/>
<evidence type="ECO:0000313" key="7">
    <source>
        <dbReference type="Proteomes" id="UP000501451"/>
    </source>
</evidence>
<dbReference type="Proteomes" id="UP000501451">
    <property type="component" value="Chromosome"/>
</dbReference>
<evidence type="ECO:0000256" key="1">
    <source>
        <dbReference type="ARBA" id="ARBA00004141"/>
    </source>
</evidence>
<evidence type="ECO:0000256" key="3">
    <source>
        <dbReference type="ARBA" id="ARBA00022989"/>
    </source>
</evidence>
<dbReference type="AlphaFoldDB" id="A0A6G7KCM8"/>
<dbReference type="Pfam" id="PF02674">
    <property type="entry name" value="Colicin_V"/>
    <property type="match status" value="1"/>
</dbReference>
<evidence type="ECO:0000256" key="2">
    <source>
        <dbReference type="ARBA" id="ARBA00022692"/>
    </source>
</evidence>
<accession>A0A6G7KCM8</accession>
<gene>
    <name evidence="6" type="ORF">G7057_11615</name>
</gene>
<evidence type="ECO:0000313" key="6">
    <source>
        <dbReference type="EMBL" id="QII83034.1"/>
    </source>
</evidence>
<evidence type="ECO:0000256" key="4">
    <source>
        <dbReference type="ARBA" id="ARBA00023136"/>
    </source>
</evidence>
<dbReference type="EMBL" id="CP049740">
    <property type="protein sequence ID" value="QII83034.1"/>
    <property type="molecule type" value="Genomic_DNA"/>
</dbReference>
<feature type="transmembrane region" description="Helical" evidence="5">
    <location>
        <begin position="78"/>
        <end position="99"/>
    </location>
</feature>
<feature type="transmembrane region" description="Helical" evidence="5">
    <location>
        <begin position="119"/>
        <end position="140"/>
    </location>
</feature>
<keyword evidence="4 5" id="KW-0472">Membrane</keyword>
<reference evidence="6 7" key="1">
    <citation type="journal article" date="2017" name="Int. J. Syst. Evol. Microbiol.">
        <title>Jeotgalibaca porci sp. nov. and Jeotgalibaca arthritidis sp. nov., isolated from pigs, and emended description of the genus Jeotgalibaca.</title>
        <authorList>
            <person name="Zamora L."/>
            <person name="Perez-Sancho M."/>
            <person name="Dominguez L."/>
            <person name="Fernandez-Garayzabal J.F."/>
            <person name="Vela A.I."/>
        </authorList>
    </citation>
    <scope>NUCLEOTIDE SEQUENCE [LARGE SCALE GENOMIC DNA]</scope>
    <source>
        <strain evidence="6 7">CECT 9157</strain>
    </source>
</reference>
<comment type="subcellular location">
    <subcellularLocation>
        <location evidence="1">Membrane</location>
        <topology evidence="1">Multi-pass membrane protein</topology>
    </subcellularLocation>
</comment>
<dbReference type="GO" id="GO:0016020">
    <property type="term" value="C:membrane"/>
    <property type="evidence" value="ECO:0007669"/>
    <property type="project" value="UniProtKB-SubCell"/>
</dbReference>
<name>A0A6G7KCM8_9LACT</name>
<keyword evidence="7" id="KW-1185">Reference proteome</keyword>
<organism evidence="6 7">
    <name type="scientific">Jeotgalibaca arthritidis</name>
    <dbReference type="NCBI Taxonomy" id="1868794"/>
    <lineage>
        <taxon>Bacteria</taxon>
        <taxon>Bacillati</taxon>
        <taxon>Bacillota</taxon>
        <taxon>Bacilli</taxon>
        <taxon>Lactobacillales</taxon>
        <taxon>Carnobacteriaceae</taxon>
        <taxon>Jeotgalibaca</taxon>
    </lineage>
</organism>
<protein>
    <submittedName>
        <fullName evidence="6">CvpA family protein</fullName>
    </submittedName>
</protein>
<evidence type="ECO:0000256" key="5">
    <source>
        <dbReference type="SAM" id="Phobius"/>
    </source>
</evidence>
<dbReference type="PANTHER" id="PTHR37306">
    <property type="entry name" value="COLICIN V PRODUCTION PROTEIN"/>
    <property type="match status" value="1"/>
</dbReference>